<reference evidence="10 11" key="1">
    <citation type="journal article" date="2012" name="Environ. Microbiol.">
        <title>The genome of the ammonia-oxidizing Candidatus Nitrososphaera gargensis: insights into metabolic versatility and environmental adaptations.</title>
        <authorList>
            <person name="Spang A."/>
            <person name="Poehlein A."/>
            <person name="Offre P."/>
            <person name="Zumbragel S."/>
            <person name="Haider S."/>
            <person name="Rychlik N."/>
            <person name="Nowka B."/>
            <person name="Schmeisser C."/>
            <person name="Lebedeva E.V."/>
            <person name="Rattei T."/>
            <person name="Bohm C."/>
            <person name="Schmid M."/>
            <person name="Galushko A."/>
            <person name="Hatzenpichler R."/>
            <person name="Weinmaier T."/>
            <person name="Daniel R."/>
            <person name="Schleper C."/>
            <person name="Spieck E."/>
            <person name="Streit W."/>
            <person name="Wagner M."/>
        </authorList>
    </citation>
    <scope>NUCLEOTIDE SEQUENCE [LARGE SCALE GENOMIC DNA]</scope>
    <source>
        <strain evidence="11">Ga9.2</strain>
    </source>
</reference>
<keyword evidence="6" id="KW-0648">Protein biosynthesis</keyword>
<dbReference type="PRINTS" id="PR01043">
    <property type="entry name" value="TRNASYNTHGLY"/>
</dbReference>
<dbReference type="InterPro" id="IPR027031">
    <property type="entry name" value="Gly-tRNA_synthase/POLG2"/>
</dbReference>
<evidence type="ECO:0000256" key="1">
    <source>
        <dbReference type="ARBA" id="ARBA00012829"/>
    </source>
</evidence>
<dbReference type="GO" id="GO:0006426">
    <property type="term" value="P:glycyl-tRNA aminoacylation"/>
    <property type="evidence" value="ECO:0007669"/>
    <property type="project" value="InterPro"/>
</dbReference>
<dbReference type="HOGENOM" id="CLU_015515_2_1_2"/>
<protein>
    <recommendedName>
        <fullName evidence="1">glycine--tRNA ligase</fullName>
        <ecNumber evidence="1">6.1.1.14</ecNumber>
    </recommendedName>
    <alternativeName>
        <fullName evidence="8">Diadenosine tetraphosphate synthetase</fullName>
    </alternativeName>
</protein>
<dbReference type="GO" id="GO:0044281">
    <property type="term" value="P:small molecule metabolic process"/>
    <property type="evidence" value="ECO:0007669"/>
    <property type="project" value="UniProtKB-ARBA"/>
</dbReference>
<dbReference type="Gene3D" id="3.30.930.10">
    <property type="entry name" value="Bira Bifunctional Protein, Domain 2"/>
    <property type="match status" value="1"/>
</dbReference>
<keyword evidence="2" id="KW-0963">Cytoplasm</keyword>
<evidence type="ECO:0000256" key="2">
    <source>
        <dbReference type="ARBA" id="ARBA00022490"/>
    </source>
</evidence>
<dbReference type="InterPro" id="IPR045864">
    <property type="entry name" value="aa-tRNA-synth_II/BPL/LPL"/>
</dbReference>
<dbReference type="NCBIfam" id="TIGR00389">
    <property type="entry name" value="glyS_dimeric"/>
    <property type="match status" value="1"/>
</dbReference>
<sequence length="522" mass="60011">MLCLRNKTVLHKIWTINLKPVSHVCSLQMVANYDEVMKLALERGFYFPSCEIYSDAPAGFWEYGPTGVNMKNKFVELWRRELVRRDGMMEIDGCQIMSKSVFVASGHISNFTDPIVKCTKCGSTFRADRYITEKTGENVPERMADEEINALIKKHNLRCPNCKGEFGGVSRFNMMFRVGIGPAAEEAYLRPETCQTIFVDFARVFKTMRGRLPLGIAQVGKSFRNEIAPRQSLLRLREFYQAEIEVFCNPNRLNEMPKFEEVKNTFLRISSHDGSAITEATAQEAIDKGLIPNKLVAYYLALLIEFYDKTGIDVKRSRFRRLSDEEKAFYASVAFDFEVETSIGWLELVACNYRSDYDLKGHGATSKQNLEVVDPADQTKVLPHVFELSMGIDRSIYTILEHCYYEDEQHDDRVVLKLKPYLAPILVGVLPLMTKDGLDEKARKIHSDLKYDFDTFYDESGSIGRRYRRLEEVGAPFAVTIDQTTMQDDTVTVRHRDTMQQERVKTSELRQYMQNALDAARN</sequence>
<organism evidence="10 11">
    <name type="scientific">Nitrososphaera gargensis (strain Ga9.2)</name>
    <dbReference type="NCBI Taxonomy" id="1237085"/>
    <lineage>
        <taxon>Archaea</taxon>
        <taxon>Nitrososphaerota</taxon>
        <taxon>Nitrososphaeria</taxon>
        <taxon>Nitrososphaerales</taxon>
        <taxon>Nitrososphaeraceae</taxon>
        <taxon>Nitrososphaera</taxon>
    </lineage>
</organism>
<proteinExistence type="predicted"/>
<dbReference type="InterPro" id="IPR002315">
    <property type="entry name" value="tRNA-synt_gly"/>
</dbReference>
<evidence type="ECO:0000256" key="3">
    <source>
        <dbReference type="ARBA" id="ARBA00022598"/>
    </source>
</evidence>
<dbReference type="PANTHER" id="PTHR10745:SF0">
    <property type="entry name" value="GLYCINE--TRNA LIGASE"/>
    <property type="match status" value="1"/>
</dbReference>
<dbReference type="GO" id="GO:0004820">
    <property type="term" value="F:glycine-tRNA ligase activity"/>
    <property type="evidence" value="ECO:0007669"/>
    <property type="project" value="UniProtKB-EC"/>
</dbReference>
<keyword evidence="11" id="KW-1185">Reference proteome</keyword>
<dbReference type="FunFam" id="3.30.40.230:FF:000005">
    <property type="entry name" value="Glycine--tRNA ligase"/>
    <property type="match status" value="1"/>
</dbReference>
<dbReference type="GO" id="GO:0005737">
    <property type="term" value="C:cytoplasm"/>
    <property type="evidence" value="ECO:0007669"/>
    <property type="project" value="InterPro"/>
</dbReference>
<dbReference type="EMBL" id="CP002408">
    <property type="protein sequence ID" value="AFU59469.1"/>
    <property type="molecule type" value="Genomic_DNA"/>
</dbReference>
<dbReference type="InParanoid" id="K0INJ2"/>
<dbReference type="PANTHER" id="PTHR10745">
    <property type="entry name" value="GLYCYL-TRNA SYNTHETASE/DNA POLYMERASE SUBUNIT GAMMA-2"/>
    <property type="match status" value="1"/>
</dbReference>
<dbReference type="InterPro" id="IPR002314">
    <property type="entry name" value="aa-tRNA-synt_IIb"/>
</dbReference>
<evidence type="ECO:0000256" key="5">
    <source>
        <dbReference type="ARBA" id="ARBA00022840"/>
    </source>
</evidence>
<feature type="domain" description="Aminoacyl-transfer RNA synthetases class-II family profile" evidence="9">
    <location>
        <begin position="34"/>
        <end position="420"/>
    </location>
</feature>
<keyword evidence="3 10" id="KW-0436">Ligase</keyword>
<dbReference type="Gene3D" id="3.30.40.230">
    <property type="match status" value="1"/>
</dbReference>
<evidence type="ECO:0000256" key="8">
    <source>
        <dbReference type="ARBA" id="ARBA00030057"/>
    </source>
</evidence>
<dbReference type="AlphaFoldDB" id="K0INJ2"/>
<evidence type="ECO:0000313" key="11">
    <source>
        <dbReference type="Proteomes" id="UP000008037"/>
    </source>
</evidence>
<dbReference type="NCBIfam" id="NF003211">
    <property type="entry name" value="PRK04173.1"/>
    <property type="match status" value="1"/>
</dbReference>
<keyword evidence="4" id="KW-0547">Nucleotide-binding</keyword>
<dbReference type="InterPro" id="IPR004154">
    <property type="entry name" value="Anticodon-bd"/>
</dbReference>
<dbReference type="SUPFAM" id="SSF55681">
    <property type="entry name" value="Class II aaRS and biotin synthetases"/>
    <property type="match status" value="1"/>
</dbReference>
<dbReference type="Pfam" id="PF03129">
    <property type="entry name" value="HGTP_anticodon"/>
    <property type="match status" value="1"/>
</dbReference>
<dbReference type="Gene3D" id="3.40.50.800">
    <property type="entry name" value="Anticodon-binding domain"/>
    <property type="match status" value="1"/>
</dbReference>
<keyword evidence="7" id="KW-0030">Aminoacyl-tRNA synthetase</keyword>
<evidence type="ECO:0000313" key="10">
    <source>
        <dbReference type="EMBL" id="AFU59469.1"/>
    </source>
</evidence>
<evidence type="ECO:0000259" key="9">
    <source>
        <dbReference type="PROSITE" id="PS50862"/>
    </source>
</evidence>
<evidence type="ECO:0000256" key="4">
    <source>
        <dbReference type="ARBA" id="ARBA00022741"/>
    </source>
</evidence>
<dbReference type="InterPro" id="IPR036621">
    <property type="entry name" value="Anticodon-bd_dom_sf"/>
</dbReference>
<gene>
    <name evidence="10" type="primary">glyS</name>
    <name evidence="10" type="ordered locus">Ngar_c25470</name>
</gene>
<dbReference type="GO" id="GO:0005524">
    <property type="term" value="F:ATP binding"/>
    <property type="evidence" value="ECO:0007669"/>
    <property type="project" value="UniProtKB-KW"/>
</dbReference>
<dbReference type="FunFam" id="3.40.50.800:FF:000002">
    <property type="entry name" value="Glycine--tRNA ligase"/>
    <property type="match status" value="1"/>
</dbReference>
<dbReference type="SUPFAM" id="SSF52954">
    <property type="entry name" value="Class II aaRS ABD-related"/>
    <property type="match status" value="1"/>
</dbReference>
<dbReference type="Pfam" id="PF00587">
    <property type="entry name" value="tRNA-synt_2b"/>
    <property type="match status" value="1"/>
</dbReference>
<dbReference type="InterPro" id="IPR006195">
    <property type="entry name" value="aa-tRNA-synth_II"/>
</dbReference>
<dbReference type="STRING" id="1237085.Ngar_c25470"/>
<accession>K0INJ2</accession>
<dbReference type="FunCoup" id="K0INJ2">
    <property type="interactions" value="224"/>
</dbReference>
<evidence type="ECO:0000256" key="6">
    <source>
        <dbReference type="ARBA" id="ARBA00022917"/>
    </source>
</evidence>
<dbReference type="EC" id="6.1.1.14" evidence="1"/>
<dbReference type="Proteomes" id="UP000008037">
    <property type="component" value="Chromosome"/>
</dbReference>
<dbReference type="PATRIC" id="fig|1237085.11.peg.2524"/>
<evidence type="ECO:0000256" key="7">
    <source>
        <dbReference type="ARBA" id="ARBA00023146"/>
    </source>
</evidence>
<name>K0INJ2_NITGG</name>
<dbReference type="PROSITE" id="PS50862">
    <property type="entry name" value="AA_TRNA_LIGASE_II"/>
    <property type="match status" value="1"/>
</dbReference>
<keyword evidence="5" id="KW-0067">ATP-binding</keyword>
<dbReference type="KEGG" id="nga:Ngar_c25470"/>